<dbReference type="AlphaFoldDB" id="A0A5D6V3I2"/>
<organism evidence="1 2">
    <name type="scientific">Hymenobacter lutimineralis</name>
    <dbReference type="NCBI Taxonomy" id="2606448"/>
    <lineage>
        <taxon>Bacteria</taxon>
        <taxon>Pseudomonadati</taxon>
        <taxon>Bacteroidota</taxon>
        <taxon>Cytophagia</taxon>
        <taxon>Cytophagales</taxon>
        <taxon>Hymenobacteraceae</taxon>
        <taxon>Hymenobacter</taxon>
    </lineage>
</organism>
<dbReference type="InterPro" id="IPR009078">
    <property type="entry name" value="Ferritin-like_SF"/>
</dbReference>
<accession>A0A5D6V3I2</accession>
<comment type="caution">
    <text evidence="1">The sequence shown here is derived from an EMBL/GenBank/DDBJ whole genome shotgun (WGS) entry which is preliminary data.</text>
</comment>
<sequence length="300" mass="32399">MNFLQLLADLAQANPAVYTQASQRRTMLRQLSQLGGRVAATALPLLAVSTSAAKAGTRENLLDVLQLALTLEYLESDFYRTALGKLARPDGSLVSADFVPASLRADLETLQLHEDQHVAFLQAALENSGVVVPARPRFDFTGSRNGAQAALFPDVFTNFDTFLQVAQTLEDAGVRAYKGQAGFLINDNALLEAAFRIHSVEARHASHIRRLRRLRQTGAAEPIRNWVGPGLSGSPAAPASDAAYVGEDALTQALPNSATVQLEELRIGSDRDRALRSAQEAFDEPLTTAQSTALANIFIY</sequence>
<dbReference type="Pfam" id="PF13668">
    <property type="entry name" value="Ferritin_2"/>
    <property type="match status" value="1"/>
</dbReference>
<dbReference type="EMBL" id="VTHL01000009">
    <property type="protein sequence ID" value="TYZ09608.1"/>
    <property type="molecule type" value="Genomic_DNA"/>
</dbReference>
<keyword evidence="2" id="KW-1185">Reference proteome</keyword>
<dbReference type="RefSeq" id="WP_149070905.1">
    <property type="nucleotide sequence ID" value="NZ_VTHL01000009.1"/>
</dbReference>
<proteinExistence type="predicted"/>
<gene>
    <name evidence="1" type="ORF">FY528_10225</name>
</gene>
<name>A0A5D6V3I2_9BACT</name>
<reference evidence="1 2" key="1">
    <citation type="submission" date="2019-08" db="EMBL/GenBank/DDBJ databases">
        <authorList>
            <person name="Seo M.-J."/>
        </authorList>
    </citation>
    <scope>NUCLEOTIDE SEQUENCE [LARGE SCALE GENOMIC DNA]</scope>
    <source>
        <strain evidence="1 2">KIGAM108</strain>
    </source>
</reference>
<dbReference type="Proteomes" id="UP000322791">
    <property type="component" value="Unassembled WGS sequence"/>
</dbReference>
<protein>
    <submittedName>
        <fullName evidence="1">Ferritin-like domain-containing protein</fullName>
    </submittedName>
</protein>
<dbReference type="SUPFAM" id="SSF47240">
    <property type="entry name" value="Ferritin-like"/>
    <property type="match status" value="1"/>
</dbReference>
<evidence type="ECO:0000313" key="1">
    <source>
        <dbReference type="EMBL" id="TYZ09608.1"/>
    </source>
</evidence>
<evidence type="ECO:0000313" key="2">
    <source>
        <dbReference type="Proteomes" id="UP000322791"/>
    </source>
</evidence>